<dbReference type="Proteomes" id="UP000679220">
    <property type="component" value="Unassembled WGS sequence"/>
</dbReference>
<reference evidence="1" key="1">
    <citation type="journal article" date="2018" name="Int. J. Syst. Evol. Microbiol.">
        <title>Carboxylicivirga sediminis sp. nov., isolated from coastal sediment.</title>
        <authorList>
            <person name="Wang F.Q."/>
            <person name="Ren L.H."/>
            <person name="Zou R.J."/>
            <person name="Sun Y.Z."/>
            <person name="Liu X.J."/>
            <person name="Jiang F."/>
            <person name="Liu L.J."/>
        </authorList>
    </citation>
    <scope>NUCLEOTIDE SEQUENCE</scope>
    <source>
        <strain evidence="1">JR1</strain>
    </source>
</reference>
<dbReference type="PANTHER" id="PTHR37316">
    <property type="entry name" value="TEICHOIC ACID GLYCEROL-PHOSPHATE PRIMASE"/>
    <property type="match status" value="1"/>
</dbReference>
<dbReference type="PANTHER" id="PTHR37316:SF3">
    <property type="entry name" value="TEICHOIC ACID GLYCEROL-PHOSPHATE TRANSFERASE"/>
    <property type="match status" value="1"/>
</dbReference>
<dbReference type="AlphaFoldDB" id="A0A941IXM0"/>
<dbReference type="RefSeq" id="WP_212189472.1">
    <property type="nucleotide sequence ID" value="NZ_JAGTAR010000010.1"/>
</dbReference>
<name>A0A941IXM0_9BACT</name>
<dbReference type="EMBL" id="JAGTAR010000010">
    <property type="protein sequence ID" value="MBR8535529.1"/>
    <property type="molecule type" value="Genomic_DNA"/>
</dbReference>
<keyword evidence="2" id="KW-1185">Reference proteome</keyword>
<gene>
    <name evidence="1" type="ORF">KDU71_08155</name>
</gene>
<dbReference type="InterPro" id="IPR043148">
    <property type="entry name" value="TagF_C"/>
</dbReference>
<dbReference type="GO" id="GO:0016020">
    <property type="term" value="C:membrane"/>
    <property type="evidence" value="ECO:0007669"/>
    <property type="project" value="InterPro"/>
</dbReference>
<proteinExistence type="predicted"/>
<dbReference type="GO" id="GO:0047355">
    <property type="term" value="F:CDP-glycerol glycerophosphotransferase activity"/>
    <property type="evidence" value="ECO:0007669"/>
    <property type="project" value="InterPro"/>
</dbReference>
<reference evidence="1" key="2">
    <citation type="submission" date="2021-04" db="EMBL/GenBank/DDBJ databases">
        <authorList>
            <person name="Zhang T."/>
            <person name="Zhang Y."/>
            <person name="Lu D."/>
            <person name="Zuo D."/>
            <person name="Du Z."/>
        </authorList>
    </citation>
    <scope>NUCLEOTIDE SEQUENCE</scope>
    <source>
        <strain evidence="1">JR1</strain>
    </source>
</reference>
<protein>
    <submittedName>
        <fullName evidence="1">CDP-glycerol glycerophosphotransferase family protein</fullName>
    </submittedName>
</protein>
<dbReference type="InterPro" id="IPR051612">
    <property type="entry name" value="Teichoic_Acid_Biosynth"/>
</dbReference>
<organism evidence="1 2">
    <name type="scientific">Carboxylicivirga sediminis</name>
    <dbReference type="NCBI Taxonomy" id="2006564"/>
    <lineage>
        <taxon>Bacteria</taxon>
        <taxon>Pseudomonadati</taxon>
        <taxon>Bacteroidota</taxon>
        <taxon>Bacteroidia</taxon>
        <taxon>Marinilabiliales</taxon>
        <taxon>Marinilabiliaceae</taxon>
        <taxon>Carboxylicivirga</taxon>
    </lineage>
</organism>
<dbReference type="Gene3D" id="3.40.50.12580">
    <property type="match status" value="1"/>
</dbReference>
<dbReference type="SUPFAM" id="SSF53756">
    <property type="entry name" value="UDP-Glycosyltransferase/glycogen phosphorylase"/>
    <property type="match status" value="1"/>
</dbReference>
<accession>A0A941IXM0</accession>
<comment type="caution">
    <text evidence="1">The sequence shown here is derived from an EMBL/GenBank/DDBJ whole genome shotgun (WGS) entry which is preliminary data.</text>
</comment>
<evidence type="ECO:0000313" key="2">
    <source>
        <dbReference type="Proteomes" id="UP000679220"/>
    </source>
</evidence>
<dbReference type="Pfam" id="PF04464">
    <property type="entry name" value="Glyphos_transf"/>
    <property type="match status" value="1"/>
</dbReference>
<sequence>MFLLLGLDSADKNQVAYNYCEQEGFSPHFYDQNASPYQCRFLINGSHSFPELPNLHYDYSASVIHGIGTKAGYYTEELNKHDIRFVEGEQRIELIKKSFPDTKCQLFNVGFAKLDEAYTLTAEDKNKLLEGYKLDPTKQTILYAPTFYPSSIDNMPNGFPADFADYNIIIKPHFFSFEKKTYKYQVRKFNRWAKYSNVFLAGPELFNLVPFMTISDIMISDESSAIFEFAALNKPVILNQNVRYRWSYRLFKSKIRKRMDNQMNPFKEVAQVINNYKELKPNIQAELKKPERKAEARKKISEQIVGLADGHVSERIVSIMNKLLED</sequence>
<evidence type="ECO:0000313" key="1">
    <source>
        <dbReference type="EMBL" id="MBR8535529.1"/>
    </source>
</evidence>
<dbReference type="InterPro" id="IPR007554">
    <property type="entry name" value="Glycerophosphate_synth"/>
</dbReference>